<dbReference type="InterPro" id="IPR019044">
    <property type="entry name" value="Restrct_endonuc_II_HindVP"/>
</dbReference>
<name>A0A369MPM7_EGGLN</name>
<proteinExistence type="predicted"/>
<dbReference type="GO" id="GO:0009036">
    <property type="term" value="F:type II site-specific deoxyribonuclease activity"/>
    <property type="evidence" value="ECO:0007669"/>
    <property type="project" value="InterPro"/>
</dbReference>
<evidence type="ECO:0000313" key="1">
    <source>
        <dbReference type="EMBL" id="RDB74849.1"/>
    </source>
</evidence>
<dbReference type="GO" id="GO:0009307">
    <property type="term" value="P:DNA restriction-modification system"/>
    <property type="evidence" value="ECO:0007669"/>
    <property type="project" value="InterPro"/>
</dbReference>
<reference evidence="1 2" key="1">
    <citation type="journal article" date="2018" name="Elife">
        <title>Discovery and characterization of a prevalent human gut bacterial enzyme sufficient for the inactivation of a family of plant toxins.</title>
        <authorList>
            <person name="Koppel N."/>
            <person name="Bisanz J.E."/>
            <person name="Pandelia M.E."/>
            <person name="Turnbaugh P.J."/>
            <person name="Balskus E.P."/>
        </authorList>
    </citation>
    <scope>NUCLEOTIDE SEQUENCE [LARGE SCALE GENOMIC DNA]</scope>
    <source>
        <strain evidence="1 2">MR1 #12</strain>
    </source>
</reference>
<keyword evidence="1" id="KW-0255">Endonuclease</keyword>
<comment type="caution">
    <text evidence="1">The sequence shown here is derived from an EMBL/GenBank/DDBJ whole genome shotgun (WGS) entry which is preliminary data.</text>
</comment>
<evidence type="ECO:0000313" key="2">
    <source>
        <dbReference type="Proteomes" id="UP000253752"/>
    </source>
</evidence>
<dbReference type="AlphaFoldDB" id="A0A369MPM7"/>
<dbReference type="Pfam" id="PF09519">
    <property type="entry name" value="RE_HindVP"/>
    <property type="match status" value="1"/>
</dbReference>
<dbReference type="GO" id="GO:0003677">
    <property type="term" value="F:DNA binding"/>
    <property type="evidence" value="ECO:0007669"/>
    <property type="project" value="InterPro"/>
</dbReference>
<protein>
    <submittedName>
        <fullName evidence="1">HindVP family restriction endonuclease</fullName>
    </submittedName>
</protein>
<dbReference type="RefSeq" id="WP_009304945.1">
    <property type="nucleotide sequence ID" value="NZ_AP025575.1"/>
</dbReference>
<organism evidence="1 2">
    <name type="scientific">Eggerthella lenta</name>
    <name type="common">Eubacterium lentum</name>
    <dbReference type="NCBI Taxonomy" id="84112"/>
    <lineage>
        <taxon>Bacteria</taxon>
        <taxon>Bacillati</taxon>
        <taxon>Actinomycetota</taxon>
        <taxon>Coriobacteriia</taxon>
        <taxon>Eggerthellales</taxon>
        <taxon>Eggerthellaceae</taxon>
        <taxon>Eggerthella</taxon>
    </lineage>
</organism>
<keyword evidence="1" id="KW-0540">Nuclease</keyword>
<sequence length="371" mass="41702">MTYLYGLTHSNKDFESGDAFGKNTFTTAFPIALANYLACEKNLPMNYIVADLGEGDAPTTKHKLTPLKDIIGCDPYDAEYHFEDSFEQYSQYAVNEANRSDIVVKNRITGDEVSAFEVKLVAVPTSGTARMPRDEQCCELVVRPPSIEQLCFSFAASFGPLRRQEVGEVIVAELGSPIDYEWSNEDFMKRHRSNVLAASNELIRRCIPKQKPLVLIGEWRTQGQEPVLDNECYDVFFFSNAAFLQLFTSAMKREIATSTSSIGRPARALIWFIKSMFDYSAQGRVTFERTHSLVTFGGQTDKAGSFTSGGIRPFIKSKHFIHPRISVNETNEILLPEGAALLKPERRLDAVLIHRSMEELLGMLQFGEPHN</sequence>
<dbReference type="EMBL" id="PPTX01000033">
    <property type="protein sequence ID" value="RDB74849.1"/>
    <property type="molecule type" value="Genomic_DNA"/>
</dbReference>
<keyword evidence="1" id="KW-0378">Hydrolase</keyword>
<gene>
    <name evidence="1" type="ORF">C1872_14855</name>
</gene>
<dbReference type="Proteomes" id="UP000253752">
    <property type="component" value="Unassembled WGS sequence"/>
</dbReference>
<accession>A0A369MPM7</accession>
<dbReference type="GeneID" id="69510296"/>